<accession>A0A0M6YLF6</accession>
<dbReference type="PANTHER" id="PTHR10285">
    <property type="entry name" value="URIDINE KINASE"/>
    <property type="match status" value="1"/>
</dbReference>
<dbReference type="Pfam" id="PF00485">
    <property type="entry name" value="PRK"/>
    <property type="match status" value="1"/>
</dbReference>
<keyword evidence="3" id="KW-1185">Reference proteome</keyword>
<dbReference type="GO" id="GO:0004594">
    <property type="term" value="F:pantothenate kinase activity"/>
    <property type="evidence" value="ECO:0007669"/>
    <property type="project" value="UniProtKB-EC"/>
</dbReference>
<organism evidence="2 3">
    <name type="scientific">Jannaschia donghaensis</name>
    <dbReference type="NCBI Taxonomy" id="420998"/>
    <lineage>
        <taxon>Bacteria</taxon>
        <taxon>Pseudomonadati</taxon>
        <taxon>Pseudomonadota</taxon>
        <taxon>Alphaproteobacteria</taxon>
        <taxon>Rhodobacterales</taxon>
        <taxon>Roseobacteraceae</taxon>
        <taxon>Jannaschia</taxon>
    </lineage>
</organism>
<name>A0A0M6YLF6_9RHOB</name>
<evidence type="ECO:0000313" key="2">
    <source>
        <dbReference type="EMBL" id="CTQ51191.1"/>
    </source>
</evidence>
<dbReference type="Gene3D" id="3.40.50.300">
    <property type="entry name" value="P-loop containing nucleotide triphosphate hydrolases"/>
    <property type="match status" value="1"/>
</dbReference>
<dbReference type="GO" id="GO:0005524">
    <property type="term" value="F:ATP binding"/>
    <property type="evidence" value="ECO:0007669"/>
    <property type="project" value="InterPro"/>
</dbReference>
<keyword evidence="2" id="KW-0418">Kinase</keyword>
<proteinExistence type="predicted"/>
<evidence type="ECO:0000313" key="3">
    <source>
        <dbReference type="Proteomes" id="UP000049222"/>
    </source>
</evidence>
<dbReference type="EC" id="2.7.1.33" evidence="2"/>
<dbReference type="AlphaFoldDB" id="A0A0M6YLF6"/>
<reference evidence="2 3" key="1">
    <citation type="submission" date="2015-07" db="EMBL/GenBank/DDBJ databases">
        <authorList>
            <person name="Noorani M."/>
        </authorList>
    </citation>
    <scope>NUCLEOTIDE SEQUENCE [LARGE SCALE GENOMIC DNA]</scope>
    <source>
        <strain evidence="2 3">CECT 7802</strain>
    </source>
</reference>
<dbReference type="STRING" id="420998.JDO7802_03230"/>
<dbReference type="InterPro" id="IPR027417">
    <property type="entry name" value="P-loop_NTPase"/>
</dbReference>
<sequence length="205" mass="21789">MAEAIDITALAAHLSALPPGRRLVAVAGPPAAGKSTVTENLAARITTRGRRAQVVPMDGFHLSNSDLDDLGLRTRKGAPETFDVPGLLALMTALRSGSPVAFPTFDRAVDATVPDGGIFDADIAIVEGNYLLLDEDPWRGLLPLWDTTVMLDVPEDVLRDRLVARWVAHGMTTQAGLARAEANDLPNARRVQTGSVAADHVLRTA</sequence>
<dbReference type="EMBL" id="CXSU01000012">
    <property type="protein sequence ID" value="CTQ51191.1"/>
    <property type="molecule type" value="Genomic_DNA"/>
</dbReference>
<protein>
    <submittedName>
        <fullName evidence="2">Pantothenate kinase</fullName>
        <ecNumber evidence="2">2.7.1.33</ecNumber>
    </submittedName>
</protein>
<evidence type="ECO:0000259" key="1">
    <source>
        <dbReference type="Pfam" id="PF00485"/>
    </source>
</evidence>
<dbReference type="SUPFAM" id="SSF52540">
    <property type="entry name" value="P-loop containing nucleoside triphosphate hydrolases"/>
    <property type="match status" value="1"/>
</dbReference>
<keyword evidence="2" id="KW-0808">Transferase</keyword>
<feature type="domain" description="Phosphoribulokinase/uridine kinase" evidence="1">
    <location>
        <begin position="24"/>
        <end position="165"/>
    </location>
</feature>
<gene>
    <name evidence="2" type="primary">coaA</name>
    <name evidence="2" type="ORF">JDO7802_03230</name>
</gene>
<dbReference type="Proteomes" id="UP000049222">
    <property type="component" value="Unassembled WGS sequence"/>
</dbReference>
<dbReference type="InterPro" id="IPR006083">
    <property type="entry name" value="PRK/URK"/>
</dbReference>
<dbReference type="RefSeq" id="WP_055086932.1">
    <property type="nucleotide sequence ID" value="NZ_CXSU01000012.1"/>
</dbReference>